<dbReference type="EMBL" id="JAMQOS010000001">
    <property type="protein sequence ID" value="MDS0281300.1"/>
    <property type="molecule type" value="Genomic_DNA"/>
</dbReference>
<dbReference type="Proteomes" id="UP001268864">
    <property type="component" value="Unassembled WGS sequence"/>
</dbReference>
<accession>A0ABU2FKP9</accession>
<comment type="caution">
    <text evidence="2">The sequence shown here is derived from an EMBL/GenBank/DDBJ whole genome shotgun (WGS) entry which is preliminary data.</text>
</comment>
<evidence type="ECO:0000313" key="2">
    <source>
        <dbReference type="EMBL" id="MDS0281300.1"/>
    </source>
</evidence>
<dbReference type="RefSeq" id="WP_310899137.1">
    <property type="nucleotide sequence ID" value="NZ_JAMQOS010000001.1"/>
</dbReference>
<protein>
    <submittedName>
        <fullName evidence="2">DUF5684 domain-containing protein</fullName>
    </submittedName>
</protein>
<evidence type="ECO:0000313" key="3">
    <source>
        <dbReference type="Proteomes" id="UP001268864"/>
    </source>
</evidence>
<keyword evidence="1" id="KW-1133">Transmembrane helix</keyword>
<keyword evidence="1" id="KW-0472">Membrane</keyword>
<dbReference type="InterPro" id="IPR043739">
    <property type="entry name" value="DUF5684"/>
</dbReference>
<organism evidence="2 3">
    <name type="scientific">Haloarcula onubensis</name>
    <dbReference type="NCBI Taxonomy" id="2950539"/>
    <lineage>
        <taxon>Archaea</taxon>
        <taxon>Methanobacteriati</taxon>
        <taxon>Methanobacteriota</taxon>
        <taxon>Stenosarchaea group</taxon>
        <taxon>Halobacteria</taxon>
        <taxon>Halobacteriales</taxon>
        <taxon>Haloarculaceae</taxon>
        <taxon>Haloarcula</taxon>
    </lineage>
</organism>
<feature type="transmembrane region" description="Helical" evidence="1">
    <location>
        <begin position="80"/>
        <end position="100"/>
    </location>
</feature>
<name>A0ABU2FKP9_9EURY</name>
<sequence>MALPATAVSDAVLLQGSNGGGGLLGGVLGGLFLLFYLAFIVVVIAGMWKTFEKAGEPGWGAIVPIYNTYLLVKIAGRPGWWLVLFLIPVVNFIISIIVSIDIANNFGKGTGYGLGLGFLPFIFYPMLGFGDASYQSGSTGGF</sequence>
<feature type="transmembrane region" description="Helical" evidence="1">
    <location>
        <begin position="112"/>
        <end position="130"/>
    </location>
</feature>
<proteinExistence type="predicted"/>
<evidence type="ECO:0000256" key="1">
    <source>
        <dbReference type="SAM" id="Phobius"/>
    </source>
</evidence>
<keyword evidence="1" id="KW-0812">Transmembrane</keyword>
<reference evidence="2 3" key="1">
    <citation type="submission" date="2022-06" db="EMBL/GenBank/DDBJ databases">
        <title>Halomicroarcula sp. a new haloarchaeum isolate from saline soil.</title>
        <authorList>
            <person name="Strakova D."/>
            <person name="Galisteo C."/>
            <person name="Sanchez-Porro C."/>
            <person name="Ventosa A."/>
        </authorList>
    </citation>
    <scope>NUCLEOTIDE SEQUENCE [LARGE SCALE GENOMIC DNA]</scope>
    <source>
        <strain evidence="2 3">S3CR25-11</strain>
    </source>
</reference>
<gene>
    <name evidence="2" type="ORF">NDI86_04135</name>
</gene>
<feature type="transmembrane region" description="Helical" evidence="1">
    <location>
        <begin position="23"/>
        <end position="45"/>
    </location>
</feature>
<keyword evidence="3" id="KW-1185">Reference proteome</keyword>
<dbReference type="Pfam" id="PF18936">
    <property type="entry name" value="DUF5684"/>
    <property type="match status" value="1"/>
</dbReference>